<reference evidence="1" key="1">
    <citation type="submission" date="2022-02" db="EMBL/GenBank/DDBJ databases">
        <title>Plant Genome Project.</title>
        <authorList>
            <person name="Zhang R.-G."/>
        </authorList>
    </citation>
    <scope>NUCLEOTIDE SEQUENCE</scope>
    <source>
        <strain evidence="1">AT1</strain>
    </source>
</reference>
<evidence type="ECO:0000313" key="1">
    <source>
        <dbReference type="EMBL" id="KAI8555947.1"/>
    </source>
</evidence>
<comment type="caution">
    <text evidence="1">The sequence shown here is derived from an EMBL/GenBank/DDBJ whole genome shotgun (WGS) entry which is preliminary data.</text>
</comment>
<organism evidence="1 2">
    <name type="scientific">Rhododendron molle</name>
    <name type="common">Chinese azalea</name>
    <name type="synonym">Azalea mollis</name>
    <dbReference type="NCBI Taxonomy" id="49168"/>
    <lineage>
        <taxon>Eukaryota</taxon>
        <taxon>Viridiplantae</taxon>
        <taxon>Streptophyta</taxon>
        <taxon>Embryophyta</taxon>
        <taxon>Tracheophyta</taxon>
        <taxon>Spermatophyta</taxon>
        <taxon>Magnoliopsida</taxon>
        <taxon>eudicotyledons</taxon>
        <taxon>Gunneridae</taxon>
        <taxon>Pentapetalae</taxon>
        <taxon>asterids</taxon>
        <taxon>Ericales</taxon>
        <taxon>Ericaceae</taxon>
        <taxon>Ericoideae</taxon>
        <taxon>Rhodoreae</taxon>
        <taxon>Rhododendron</taxon>
    </lineage>
</organism>
<proteinExistence type="predicted"/>
<sequence length="72" mass="8245">MKSRRGKLFSLKLNVGHFPHLVELVTRINYDYFYMLENGNLIMAPGSETASSWGKPLLANSVTFFGHNHDEF</sequence>
<gene>
    <name evidence="1" type="ORF">RHMOL_Rhmol05G0215300</name>
</gene>
<dbReference type="Proteomes" id="UP001062846">
    <property type="component" value="Chromosome 5"/>
</dbReference>
<dbReference type="EMBL" id="CM046392">
    <property type="protein sequence ID" value="KAI8555947.1"/>
    <property type="molecule type" value="Genomic_DNA"/>
</dbReference>
<protein>
    <submittedName>
        <fullName evidence="1">Uncharacterized protein</fullName>
    </submittedName>
</protein>
<name>A0ACC0NT68_RHOML</name>
<evidence type="ECO:0000313" key="2">
    <source>
        <dbReference type="Proteomes" id="UP001062846"/>
    </source>
</evidence>
<accession>A0ACC0NT68</accession>
<keyword evidence="2" id="KW-1185">Reference proteome</keyword>